<dbReference type="AlphaFoldDB" id="A0A9D4HUT2"/>
<keyword evidence="2" id="KW-1185">Reference proteome</keyword>
<organism evidence="1 2">
    <name type="scientific">Dreissena polymorpha</name>
    <name type="common">Zebra mussel</name>
    <name type="synonym">Mytilus polymorpha</name>
    <dbReference type="NCBI Taxonomy" id="45954"/>
    <lineage>
        <taxon>Eukaryota</taxon>
        <taxon>Metazoa</taxon>
        <taxon>Spiralia</taxon>
        <taxon>Lophotrochozoa</taxon>
        <taxon>Mollusca</taxon>
        <taxon>Bivalvia</taxon>
        <taxon>Autobranchia</taxon>
        <taxon>Heteroconchia</taxon>
        <taxon>Euheterodonta</taxon>
        <taxon>Imparidentia</taxon>
        <taxon>Neoheterodontei</taxon>
        <taxon>Myida</taxon>
        <taxon>Dreissenoidea</taxon>
        <taxon>Dreissenidae</taxon>
        <taxon>Dreissena</taxon>
    </lineage>
</organism>
<accession>A0A9D4HUT2</accession>
<reference evidence="1" key="2">
    <citation type="submission" date="2020-11" db="EMBL/GenBank/DDBJ databases">
        <authorList>
            <person name="McCartney M.A."/>
            <person name="Auch B."/>
            <person name="Kono T."/>
            <person name="Mallez S."/>
            <person name="Becker A."/>
            <person name="Gohl D.M."/>
            <person name="Silverstein K.A.T."/>
            <person name="Koren S."/>
            <person name="Bechman K.B."/>
            <person name="Herman A."/>
            <person name="Abrahante J.E."/>
            <person name="Garbe J."/>
        </authorList>
    </citation>
    <scope>NUCLEOTIDE SEQUENCE</scope>
    <source>
        <strain evidence="1">Duluth1</strain>
        <tissue evidence="1">Whole animal</tissue>
    </source>
</reference>
<comment type="caution">
    <text evidence="1">The sequence shown here is derived from an EMBL/GenBank/DDBJ whole genome shotgun (WGS) entry which is preliminary data.</text>
</comment>
<reference evidence="1" key="1">
    <citation type="journal article" date="2019" name="bioRxiv">
        <title>The Genome of the Zebra Mussel, Dreissena polymorpha: A Resource for Invasive Species Research.</title>
        <authorList>
            <person name="McCartney M.A."/>
            <person name="Auch B."/>
            <person name="Kono T."/>
            <person name="Mallez S."/>
            <person name="Zhang Y."/>
            <person name="Obille A."/>
            <person name="Becker A."/>
            <person name="Abrahante J.E."/>
            <person name="Garbe J."/>
            <person name="Badalamenti J.P."/>
            <person name="Herman A."/>
            <person name="Mangelson H."/>
            <person name="Liachko I."/>
            <person name="Sullivan S."/>
            <person name="Sone E.D."/>
            <person name="Koren S."/>
            <person name="Silverstein K.A.T."/>
            <person name="Beckman K.B."/>
            <person name="Gohl D.M."/>
        </authorList>
    </citation>
    <scope>NUCLEOTIDE SEQUENCE</scope>
    <source>
        <strain evidence="1">Duluth1</strain>
        <tissue evidence="1">Whole animal</tissue>
    </source>
</reference>
<evidence type="ECO:0000313" key="1">
    <source>
        <dbReference type="EMBL" id="KAH3735940.1"/>
    </source>
</evidence>
<sequence>MSHDECHVALSSCRKPMVNQSDRSSFRHYCKASGCAWSRLLEVVLNIFWNERCGQIWTS</sequence>
<gene>
    <name evidence="1" type="ORF">DPMN_042501</name>
</gene>
<evidence type="ECO:0000313" key="2">
    <source>
        <dbReference type="Proteomes" id="UP000828390"/>
    </source>
</evidence>
<protein>
    <submittedName>
        <fullName evidence="1">Uncharacterized protein</fullName>
    </submittedName>
</protein>
<name>A0A9D4HUT2_DREPO</name>
<proteinExistence type="predicted"/>
<dbReference type="EMBL" id="JAIWYP010000011">
    <property type="protein sequence ID" value="KAH3735940.1"/>
    <property type="molecule type" value="Genomic_DNA"/>
</dbReference>
<dbReference type="Proteomes" id="UP000828390">
    <property type="component" value="Unassembled WGS sequence"/>
</dbReference>